<dbReference type="InterPro" id="IPR050128">
    <property type="entry name" value="Sulfate_adenylyltrnsfr_sub2"/>
</dbReference>
<evidence type="ECO:0000256" key="2">
    <source>
        <dbReference type="ARBA" id="ARBA00023004"/>
    </source>
</evidence>
<dbReference type="GO" id="GO:0051536">
    <property type="term" value="F:iron-sulfur cluster binding"/>
    <property type="evidence" value="ECO:0007669"/>
    <property type="project" value="UniProtKB-KW"/>
</dbReference>
<dbReference type="SUPFAM" id="SSF52402">
    <property type="entry name" value="Adenine nucleotide alpha hydrolases-like"/>
    <property type="match status" value="1"/>
</dbReference>
<keyword evidence="6" id="KW-1185">Reference proteome</keyword>
<dbReference type="GO" id="GO:0003824">
    <property type="term" value="F:catalytic activity"/>
    <property type="evidence" value="ECO:0007669"/>
    <property type="project" value="InterPro"/>
</dbReference>
<comment type="caution">
    <text evidence="5">The sequence shown here is derived from an EMBL/GenBank/DDBJ whole genome shotgun (WGS) entry which is preliminary data.</text>
</comment>
<evidence type="ECO:0000256" key="1">
    <source>
        <dbReference type="ARBA" id="ARBA00022723"/>
    </source>
</evidence>
<dbReference type="PANTHER" id="PTHR43196:SF2">
    <property type="entry name" value="PHOSPHOADENOSINE PHOSPHOSULFATE REDUCTASE"/>
    <property type="match status" value="1"/>
</dbReference>
<keyword evidence="2" id="KW-0408">Iron</keyword>
<dbReference type="AlphaFoldDB" id="A0A432LMU0"/>
<dbReference type="EMBL" id="RYYU01000001">
    <property type="protein sequence ID" value="RUL60102.1"/>
    <property type="molecule type" value="Genomic_DNA"/>
</dbReference>
<sequence length="838" mass="96561">MFKVSWDRETGGVKLSSLVGKDTVNISPRPVFYEELDLLGLNTLGWQYPQCEEPLLWACNKEYYYRGDLVFEAKDANIYDKATIVFQPGKEKLKLKPVNMQKMLEHTKEQMFLCESEAIEFIRDIYDTYSGANRMTEKHAANRMDFESLAEIQEKKTKQKMAIVKEDCESFDIMPLSEAEKQGKKVLKATKIDYFLASFSGGKDSQVVLDLCTRALPPDSFQVIYSDTGYELPSSLELYDEVQKHYHEQFPTLKFRTARNHESVLNYWDKIGTPSDKHRWCCAVMKTAPLYRMLKLPNSNKQAKVLAFEGVRSEESVKRSSYERIGKGVKHSFVTNARPILKWNTTEIFIYLFRYNLTINKAYRMGKPRVGCIFCPFSSPWDDMVVNNRFKSNLAPFLNRIITIAKDRKIPNIDEYIQERKWRLRASGNFVSQKSSVEFIKSTPHLVASISNAKIDIEKWLITISDFTMSRNGNVAQGEFNFKKKIYAFEINYKDDSNYTFTLYNASDIMLVKALKRVLYKTTYCISCEVCEVECPTGALSVYPDIKIDKTKCTHCHNCLDFHEHGCVVADSLVKSMENKAKAGNISKYGTFGIREEWLSEFFADSQVTFWIVGNSSLGNKQVPSFKAWLKDAEIIDSKNILTEFGQFCIDNMVNDPELIWSLIWINIVYNSELVSWFANNVKPNHAFNRASLSELAYDYFSSSFSKNTIDYAFQALMQVFNYSPCGETLCQGAEYDKNHLIRYEFKELSEIALAYSLYKFSEANGTTSLRVKDFYDEDCKNGIVREFCLSKETFEKGLRTLNSAKDRILVANLSMGLNHITLQDGLTPLDVLKKLFR</sequence>
<keyword evidence="3" id="KW-0411">Iron-sulfur</keyword>
<dbReference type="PROSITE" id="PS00198">
    <property type="entry name" value="4FE4S_FER_1"/>
    <property type="match status" value="1"/>
</dbReference>
<dbReference type="InterPro" id="IPR014729">
    <property type="entry name" value="Rossmann-like_a/b/a_fold"/>
</dbReference>
<accession>A0A432LMU0</accession>
<dbReference type="PROSITE" id="PS51379">
    <property type="entry name" value="4FE4S_FER_2"/>
    <property type="match status" value="1"/>
</dbReference>
<name>A0A432LMU0_9BACT</name>
<evidence type="ECO:0000259" key="4">
    <source>
        <dbReference type="PROSITE" id="PS51379"/>
    </source>
</evidence>
<dbReference type="OrthoDB" id="9794018at2"/>
<dbReference type="RefSeq" id="WP_126679195.1">
    <property type="nucleotide sequence ID" value="NZ_RYYU01000001.1"/>
</dbReference>
<evidence type="ECO:0000256" key="3">
    <source>
        <dbReference type="ARBA" id="ARBA00023014"/>
    </source>
</evidence>
<reference evidence="5 6" key="1">
    <citation type="submission" date="2018-12" db="EMBL/GenBank/DDBJ databases">
        <title>Genome sequencing of Prevotella sp. KCOM 3155 (= JS262).</title>
        <authorList>
            <person name="Kook J.-K."/>
            <person name="Park S.-N."/>
            <person name="Lim Y.K."/>
        </authorList>
    </citation>
    <scope>NUCLEOTIDE SEQUENCE [LARGE SCALE GENOMIC DNA]</scope>
    <source>
        <strain evidence="5 6">KCOM 3155</strain>
    </source>
</reference>
<evidence type="ECO:0000313" key="5">
    <source>
        <dbReference type="EMBL" id="RUL60102.1"/>
    </source>
</evidence>
<dbReference type="Proteomes" id="UP000278983">
    <property type="component" value="Unassembled WGS sequence"/>
</dbReference>
<keyword evidence="1" id="KW-0479">Metal-binding</keyword>
<organism evidence="5 6">
    <name type="scientific">Prevotella koreensis</name>
    <dbReference type="NCBI Taxonomy" id="2490854"/>
    <lineage>
        <taxon>Bacteria</taxon>
        <taxon>Pseudomonadati</taxon>
        <taxon>Bacteroidota</taxon>
        <taxon>Bacteroidia</taxon>
        <taxon>Bacteroidales</taxon>
        <taxon>Prevotellaceae</taxon>
        <taxon>Prevotella</taxon>
    </lineage>
</organism>
<dbReference type="GO" id="GO:0046872">
    <property type="term" value="F:metal ion binding"/>
    <property type="evidence" value="ECO:0007669"/>
    <property type="project" value="UniProtKB-KW"/>
</dbReference>
<protein>
    <submittedName>
        <fullName evidence="5">Phosphoadenosine phosphosulfate reductase</fullName>
    </submittedName>
</protein>
<dbReference type="Gene3D" id="3.30.70.20">
    <property type="match status" value="1"/>
</dbReference>
<gene>
    <name evidence="5" type="ORF">EHV08_10350</name>
</gene>
<dbReference type="InterPro" id="IPR017900">
    <property type="entry name" value="4Fe4S_Fe_S_CS"/>
</dbReference>
<dbReference type="SUPFAM" id="SSF54862">
    <property type="entry name" value="4Fe-4S ferredoxins"/>
    <property type="match status" value="1"/>
</dbReference>
<feature type="domain" description="4Fe-4S ferredoxin-type" evidence="4">
    <location>
        <begin position="516"/>
        <end position="545"/>
    </location>
</feature>
<dbReference type="PANTHER" id="PTHR43196">
    <property type="entry name" value="SULFATE ADENYLYLTRANSFERASE SUBUNIT 2"/>
    <property type="match status" value="1"/>
</dbReference>
<dbReference type="Pfam" id="PF01507">
    <property type="entry name" value="PAPS_reduct"/>
    <property type="match status" value="1"/>
</dbReference>
<dbReference type="InterPro" id="IPR002500">
    <property type="entry name" value="PAPS_reduct_dom"/>
</dbReference>
<proteinExistence type="predicted"/>
<dbReference type="InterPro" id="IPR017896">
    <property type="entry name" value="4Fe4S_Fe-S-bd"/>
</dbReference>
<evidence type="ECO:0000313" key="6">
    <source>
        <dbReference type="Proteomes" id="UP000278983"/>
    </source>
</evidence>
<dbReference type="Gene3D" id="3.40.50.620">
    <property type="entry name" value="HUPs"/>
    <property type="match status" value="1"/>
</dbReference>